<gene>
    <name evidence="6" type="ORF">FJ693_01850</name>
</gene>
<dbReference type="InterPro" id="IPR028082">
    <property type="entry name" value="Peripla_BP_I"/>
</dbReference>
<evidence type="ECO:0000256" key="3">
    <source>
        <dbReference type="ARBA" id="ARBA00022729"/>
    </source>
</evidence>
<dbReference type="Gene3D" id="3.40.50.2300">
    <property type="match status" value="2"/>
</dbReference>
<dbReference type="AlphaFoldDB" id="A0A552WX79"/>
<sequence length="397" mass="41044">MKKSVKVLLGGLAAAGLLLAGCGASVVTPASPSVEARSDAATPAAVTTGADPGVAAARELVAQVTAAREEFTPPGPGLDDLSGLTGKTVYYVPANYSIPLFRIIGDSLATALETAGVDVRVCDGQASPASMAGCLAEAVEAGADAVVSGSVPEELASVAFQAVRDADIPLLYMLLAPAGPGTPEKVGYLTPDTTTLQSWNANWVMADSDGAADVLVVRVTDTPATTMWTGQGAVAVFEEACEGCTVTVVETNTGQLHKLPGLVHEALVRHPDIDYVQVPFDVVVQPTVQGLQSAGRTDVRISSLDGTLAVMQMLGGDQVVASEVGTNLDALGWYGADQVLRMMSGKPSVQNLEFPYRRLFTAENVGELDLTPEAEAAGSWYGGTDYQDGFKELWGVS</sequence>
<feature type="domain" description="Periplasmic binding protein" evidence="5">
    <location>
        <begin position="89"/>
        <end position="346"/>
    </location>
</feature>
<dbReference type="EMBL" id="VJXR01000003">
    <property type="protein sequence ID" value="TRW47266.1"/>
    <property type="molecule type" value="Genomic_DNA"/>
</dbReference>
<comment type="caution">
    <text evidence="6">The sequence shown here is derived from an EMBL/GenBank/DDBJ whole genome shotgun (WGS) entry which is preliminary data.</text>
</comment>
<name>A0A552WX79_9MICO</name>
<dbReference type="PANTHER" id="PTHR46847:SF1">
    <property type="entry name" value="D-ALLOSE-BINDING PERIPLASMIC PROTEIN-RELATED"/>
    <property type="match status" value="1"/>
</dbReference>
<comment type="similarity">
    <text evidence="2">Belongs to the bacterial solute-binding protein 2 family.</text>
</comment>
<evidence type="ECO:0000256" key="4">
    <source>
        <dbReference type="SAM" id="SignalP"/>
    </source>
</evidence>
<dbReference type="PANTHER" id="PTHR46847">
    <property type="entry name" value="D-ALLOSE-BINDING PERIPLASMIC PROTEIN-RELATED"/>
    <property type="match status" value="1"/>
</dbReference>
<evidence type="ECO:0000256" key="2">
    <source>
        <dbReference type="ARBA" id="ARBA00007639"/>
    </source>
</evidence>
<organism evidence="6 7">
    <name type="scientific">Georgenia yuyongxinii</name>
    <dbReference type="NCBI Taxonomy" id="2589797"/>
    <lineage>
        <taxon>Bacteria</taxon>
        <taxon>Bacillati</taxon>
        <taxon>Actinomycetota</taxon>
        <taxon>Actinomycetes</taxon>
        <taxon>Micrococcales</taxon>
        <taxon>Bogoriellaceae</taxon>
        <taxon>Georgenia</taxon>
    </lineage>
</organism>
<keyword evidence="7" id="KW-1185">Reference proteome</keyword>
<comment type="subcellular location">
    <subcellularLocation>
        <location evidence="1">Cell envelope</location>
    </subcellularLocation>
</comment>
<dbReference type="Pfam" id="PF13407">
    <property type="entry name" value="Peripla_BP_4"/>
    <property type="match status" value="1"/>
</dbReference>
<dbReference type="GO" id="GO:0030313">
    <property type="term" value="C:cell envelope"/>
    <property type="evidence" value="ECO:0007669"/>
    <property type="project" value="UniProtKB-SubCell"/>
</dbReference>
<reference evidence="6 7" key="1">
    <citation type="submission" date="2019-07" db="EMBL/GenBank/DDBJ databases">
        <title>Georgenia wutianyii sp. nov. and Georgenia *** sp. nov. isolated from plateau pika (Ochotona curzoniae) in the Qinghai-Tibet plateau of China.</title>
        <authorList>
            <person name="Tian Z."/>
        </authorList>
    </citation>
    <scope>NUCLEOTIDE SEQUENCE [LARGE SCALE GENOMIC DNA]</scope>
    <source>
        <strain evidence="6 7">Z446</strain>
    </source>
</reference>
<evidence type="ECO:0000313" key="6">
    <source>
        <dbReference type="EMBL" id="TRW47266.1"/>
    </source>
</evidence>
<accession>A0A552WX79</accession>
<proteinExistence type="inferred from homology"/>
<dbReference type="PROSITE" id="PS51257">
    <property type="entry name" value="PROKAR_LIPOPROTEIN"/>
    <property type="match status" value="1"/>
</dbReference>
<dbReference type="GO" id="GO:0030246">
    <property type="term" value="F:carbohydrate binding"/>
    <property type="evidence" value="ECO:0007669"/>
    <property type="project" value="UniProtKB-ARBA"/>
</dbReference>
<evidence type="ECO:0000256" key="1">
    <source>
        <dbReference type="ARBA" id="ARBA00004196"/>
    </source>
</evidence>
<evidence type="ECO:0000313" key="7">
    <source>
        <dbReference type="Proteomes" id="UP000318693"/>
    </source>
</evidence>
<protein>
    <submittedName>
        <fullName evidence="6">Sugar ABC transporter substrate-binding protein</fullName>
    </submittedName>
</protein>
<feature type="signal peptide" evidence="4">
    <location>
        <begin position="1"/>
        <end position="20"/>
    </location>
</feature>
<dbReference type="RefSeq" id="WP_143416839.1">
    <property type="nucleotide sequence ID" value="NZ_VJXR01000003.1"/>
</dbReference>
<dbReference type="SUPFAM" id="SSF53822">
    <property type="entry name" value="Periplasmic binding protein-like I"/>
    <property type="match status" value="1"/>
</dbReference>
<evidence type="ECO:0000259" key="5">
    <source>
        <dbReference type="Pfam" id="PF13407"/>
    </source>
</evidence>
<keyword evidence="3 4" id="KW-0732">Signal</keyword>
<dbReference type="InterPro" id="IPR025997">
    <property type="entry name" value="SBP_2_dom"/>
</dbReference>
<dbReference type="Proteomes" id="UP000318693">
    <property type="component" value="Unassembled WGS sequence"/>
</dbReference>
<feature type="chain" id="PRO_5039376931" evidence="4">
    <location>
        <begin position="21"/>
        <end position="397"/>
    </location>
</feature>